<protein>
    <recommendedName>
        <fullName evidence="3">Glycosyltransferase</fullName>
    </recommendedName>
</protein>
<accession>A0AAW6VR30</accession>
<dbReference type="AlphaFoldDB" id="A0AAW6VR30"/>
<gene>
    <name evidence="1" type="ORF">PT520_08740</name>
</gene>
<reference evidence="1" key="1">
    <citation type="journal article" date="2023" name="Antibiotics">
        <title>Genomic Characterization of Antibiotic-Resistant Campylobacterales Isolated from Chilean Poultry Meat.</title>
        <authorList>
            <person name="Concha-Toloza M."/>
            <person name="Lopez-Cantillo M."/>
            <person name="Molina-Mora J.A."/>
            <person name="Collado L."/>
        </authorList>
    </citation>
    <scope>NUCLEOTIDE SEQUENCE</scope>
    <source>
        <strain evidence="1">FR1p273A</strain>
    </source>
</reference>
<name>A0AAW6VR30_9BACT</name>
<dbReference type="EMBL" id="JAQTJH010000010">
    <property type="protein sequence ID" value="MDK2062604.1"/>
    <property type="molecule type" value="Genomic_DNA"/>
</dbReference>
<evidence type="ECO:0008006" key="3">
    <source>
        <dbReference type="Google" id="ProtNLM"/>
    </source>
</evidence>
<organism evidence="1 2">
    <name type="scientific">Aliarcobacter butzleri</name>
    <dbReference type="NCBI Taxonomy" id="28197"/>
    <lineage>
        <taxon>Bacteria</taxon>
        <taxon>Pseudomonadati</taxon>
        <taxon>Campylobacterota</taxon>
        <taxon>Epsilonproteobacteria</taxon>
        <taxon>Campylobacterales</taxon>
        <taxon>Arcobacteraceae</taxon>
        <taxon>Aliarcobacter</taxon>
    </lineage>
</organism>
<evidence type="ECO:0000313" key="1">
    <source>
        <dbReference type="EMBL" id="MDK2062604.1"/>
    </source>
</evidence>
<dbReference type="Gene3D" id="3.40.50.2000">
    <property type="entry name" value="Glycogen Phosphorylase B"/>
    <property type="match status" value="1"/>
</dbReference>
<dbReference type="Proteomes" id="UP001237843">
    <property type="component" value="Unassembled WGS sequence"/>
</dbReference>
<dbReference type="SUPFAM" id="SSF53756">
    <property type="entry name" value="UDP-Glycosyltransferase/glycogen phosphorylase"/>
    <property type="match status" value="1"/>
</dbReference>
<evidence type="ECO:0000313" key="2">
    <source>
        <dbReference type="Proteomes" id="UP001237843"/>
    </source>
</evidence>
<proteinExistence type="predicted"/>
<dbReference type="RefSeq" id="WP_284074843.1">
    <property type="nucleotide sequence ID" value="NZ_JAQTJH010000010.1"/>
</dbReference>
<reference evidence="1" key="2">
    <citation type="submission" date="2023-02" db="EMBL/GenBank/DDBJ databases">
        <authorList>
            <person name="Concha-Toloza M."/>
            <person name="Lopez-Cantillo M."/>
            <person name="Molina-Mora J."/>
            <person name="Collado L."/>
        </authorList>
    </citation>
    <scope>NUCLEOTIDE SEQUENCE</scope>
    <source>
        <strain evidence="1">FR1p273A</strain>
    </source>
</reference>
<comment type="caution">
    <text evidence="1">The sequence shown here is derived from an EMBL/GenBank/DDBJ whole genome shotgun (WGS) entry which is preliminary data.</text>
</comment>
<sequence>MKILHITCVRELTNGQRKQLSFEFEAARQLNLSWDTIVLNASEIIDERFEIQIPKIYRKIFLRNLYTWIYIFKNKSKYDVIINRHMTFDPFVLIFGWFLKNRFTVHHAKEVEELRLIRKGFIGKIASYTEKMTGYINLKQVKGSICVTQDIAKYQQNRANVKTFLYPNGINLSSISVVEDKRIDYEINIAFMCGTFSSWHGLDLLLESVLDNLDFIETNNVKIHLIGRVLEKELYFIKTNKLPIVLYGLLSSEEYIKVLSKCDIGIDSLALNRKQLSEAAALKVREYFAFGLPIYSAYKDTAIPLTFKYYKVDDVDIKKMVAFARQMKEVSRQEVRDKSEEYISKEILLKNLYDELEEFYCKK</sequence>